<sequence>MVCCDLGSQLQRNTYNLETDLHQLYLSILKKGQNSGSEIMLGMNAGTNVRRAQEDSCSTRKKLNKKKTKKEEAGNVKLENEPLFNLKLAIVWDFNTFFNHGGGMLNVIELGLWIKSFKKKQKTTNYIK</sequence>
<comment type="caution">
    <text evidence="2">The sequence shown here is derived from an EMBL/GenBank/DDBJ whole genome shotgun (WGS) entry which is preliminary data.</text>
</comment>
<feature type="region of interest" description="Disordered" evidence="1">
    <location>
        <begin position="51"/>
        <end position="73"/>
    </location>
</feature>
<name>A0A817FE64_LEPSM</name>
<dbReference type="Proteomes" id="UP000675881">
    <property type="component" value="Unassembled WGS sequence"/>
</dbReference>
<proteinExistence type="predicted"/>
<evidence type="ECO:0000313" key="2">
    <source>
        <dbReference type="EMBL" id="CAF2746929.1"/>
    </source>
</evidence>
<evidence type="ECO:0000313" key="3">
    <source>
        <dbReference type="Proteomes" id="UP000675881"/>
    </source>
</evidence>
<keyword evidence="3" id="KW-1185">Reference proteome</keyword>
<dbReference type="AlphaFoldDB" id="A0A817FE64"/>
<dbReference type="EMBL" id="CAJNVT010000168">
    <property type="protein sequence ID" value="CAF2746929.1"/>
    <property type="molecule type" value="Genomic_DNA"/>
</dbReference>
<gene>
    <name evidence="2" type="ORF">LSAA_336</name>
</gene>
<reference evidence="2" key="1">
    <citation type="submission" date="2021-02" db="EMBL/GenBank/DDBJ databases">
        <authorList>
            <person name="Bekaert M."/>
        </authorList>
    </citation>
    <scope>NUCLEOTIDE SEQUENCE</scope>
    <source>
        <strain evidence="2">IoA-00</strain>
    </source>
</reference>
<feature type="compositionally biased region" description="Basic residues" evidence="1">
    <location>
        <begin position="59"/>
        <end position="68"/>
    </location>
</feature>
<evidence type="ECO:0000256" key="1">
    <source>
        <dbReference type="SAM" id="MobiDB-lite"/>
    </source>
</evidence>
<accession>A0A817FE64</accession>
<protein>
    <submittedName>
        <fullName evidence="2">(salmon louse) hypothetical protein</fullName>
    </submittedName>
</protein>
<organism evidence="2 3">
    <name type="scientific">Lepeophtheirus salmonis</name>
    <name type="common">Salmon louse</name>
    <name type="synonym">Caligus salmonis</name>
    <dbReference type="NCBI Taxonomy" id="72036"/>
    <lineage>
        <taxon>Eukaryota</taxon>
        <taxon>Metazoa</taxon>
        <taxon>Ecdysozoa</taxon>
        <taxon>Arthropoda</taxon>
        <taxon>Crustacea</taxon>
        <taxon>Multicrustacea</taxon>
        <taxon>Hexanauplia</taxon>
        <taxon>Copepoda</taxon>
        <taxon>Siphonostomatoida</taxon>
        <taxon>Caligidae</taxon>
        <taxon>Lepeophtheirus</taxon>
    </lineage>
</organism>